<organism evidence="2">
    <name type="scientific">Strongyloides stercoralis</name>
    <name type="common">Threadworm</name>
    <dbReference type="NCBI Taxonomy" id="6248"/>
    <lineage>
        <taxon>Eukaryota</taxon>
        <taxon>Metazoa</taxon>
        <taxon>Ecdysozoa</taxon>
        <taxon>Nematoda</taxon>
        <taxon>Chromadorea</taxon>
        <taxon>Rhabditida</taxon>
        <taxon>Tylenchina</taxon>
        <taxon>Panagrolaimomorpha</taxon>
        <taxon>Strongyloidoidea</taxon>
        <taxon>Strongyloididae</taxon>
        <taxon>Strongyloides</taxon>
    </lineage>
</organism>
<dbReference type="Proteomes" id="UP000035681">
    <property type="component" value="Unplaced"/>
</dbReference>
<accession>A0A0K0E148</accession>
<dbReference type="AlphaFoldDB" id="A0A0K0E148"/>
<evidence type="ECO:0000313" key="1">
    <source>
        <dbReference type="Proteomes" id="UP000035681"/>
    </source>
</evidence>
<protein>
    <submittedName>
        <fullName evidence="2 3">Uncharacterized protein</fullName>
    </submittedName>
</protein>
<dbReference type="WBParaSite" id="SSTP_0000321000.1">
    <property type="protein sequence ID" value="SSTP_0000321000.1"/>
    <property type="gene ID" value="SSTP_0000321000"/>
</dbReference>
<dbReference type="WBParaSite" id="TCONS_00002275.p1">
    <property type="protein sequence ID" value="TCONS_00002275.p1"/>
    <property type="gene ID" value="XLOC_002140"/>
</dbReference>
<evidence type="ECO:0000313" key="3">
    <source>
        <dbReference type="WBParaSite" id="TCONS_00002275.p1"/>
    </source>
</evidence>
<proteinExistence type="predicted"/>
<keyword evidence="1" id="KW-1185">Reference proteome</keyword>
<evidence type="ECO:0000313" key="2">
    <source>
        <dbReference type="WBParaSite" id="SSTP_0000321000.1"/>
    </source>
</evidence>
<name>A0A0K0E148_STRER</name>
<sequence>MMDKSKDVLYKICGKIQLVKQPDNSLDSFYIIQWDSNTGPFSLRSFNSLSNYVDEIAEYEAKSTRENFINRVQGNLNEISNDQANFIINVVSQYKEHDYPHSNEHGLMEALPSSYNKTNDLDDHYDHISSSNFSNQNNISNLYASNKNLLSQYDDDFNENEEILNLVGGDGDFNSDFINYDIFQKQNCLKTGENEILKSDSTNNILDCTKVDRGFSPSLEKNDSNISVGSFVETYSISPKSCCSDFTLIEESNSCKKCSDYENKWIQLIKEDMKESGDVLNWNNLEIISEIKDNSKHYFVGYDKITKYMSLIADEQVPESNLYKCQNLQKMYKHK</sequence>
<reference evidence="2" key="1">
    <citation type="submission" date="2015-08" db="UniProtKB">
        <authorList>
            <consortium name="WormBaseParasite"/>
        </authorList>
    </citation>
    <scope>IDENTIFICATION</scope>
</reference>